<accession>A0A9W6WI65</accession>
<evidence type="ECO:0000256" key="4">
    <source>
        <dbReference type="ARBA" id="ARBA00023027"/>
    </source>
</evidence>
<name>A0A9W6WI65_CANBO</name>
<evidence type="ECO:0000256" key="3">
    <source>
        <dbReference type="ARBA" id="ARBA00023002"/>
    </source>
</evidence>
<keyword evidence="3 7" id="KW-0560">Oxidoreductase</keyword>
<dbReference type="PANTHER" id="PTHR42862:SF1">
    <property type="entry name" value="DELTA-1-PYRROLINE-5-CARBOXYLATE DEHYDROGENASE 2, ISOFORM A-RELATED"/>
    <property type="match status" value="1"/>
</dbReference>
<dbReference type="Pfam" id="PF00171">
    <property type="entry name" value="Aldedh"/>
    <property type="match status" value="1"/>
</dbReference>
<dbReference type="PANTHER" id="PTHR42862">
    <property type="entry name" value="DELTA-1-PYRROLINE-5-CARBOXYLATE DEHYDROGENASE 1, ISOFORM A-RELATED"/>
    <property type="match status" value="1"/>
</dbReference>
<dbReference type="InterPro" id="IPR005931">
    <property type="entry name" value="P5CDH/ALDH4A1"/>
</dbReference>
<dbReference type="PROSITE" id="PS00070">
    <property type="entry name" value="ALDEHYDE_DEHYDR_CYS"/>
    <property type="match status" value="1"/>
</dbReference>
<dbReference type="InterPro" id="IPR016160">
    <property type="entry name" value="Ald_DH_CS_CYS"/>
</dbReference>
<dbReference type="Gene3D" id="3.40.309.10">
    <property type="entry name" value="Aldehyde Dehydrogenase, Chain A, domain 2"/>
    <property type="match status" value="1"/>
</dbReference>
<dbReference type="EC" id="1.2.1.88" evidence="7"/>
<dbReference type="InterPro" id="IPR016163">
    <property type="entry name" value="Ald_DH_C"/>
</dbReference>
<comment type="pathway">
    <text evidence="1 7">Amino-acid degradation; L-proline degradation into L-glutamate; L-glutamate from L-proline: step 2/2.</text>
</comment>
<dbReference type="Gene3D" id="3.40.605.10">
    <property type="entry name" value="Aldehyde Dehydrogenase, Chain A, domain 1"/>
    <property type="match status" value="1"/>
</dbReference>
<evidence type="ECO:0000256" key="1">
    <source>
        <dbReference type="ARBA" id="ARBA00004786"/>
    </source>
</evidence>
<sequence length="599" mass="66378">MLARRSAIRSIKSVKTSSLIRVSGSKLINFSISQNVNSSVFVKNSIRTAANLALVKTPVQLTNEPIKAFNKTDVVDWDLLKESILKFTDHVKEIPLVINGEKIYANRSIKQQVNPANHKQVLCTYAEATPEDVTKAIESATEAKKVWMNMPFEDRAAIFWKAADLLSTKYRYRMLAATMLGQGKNVHQAEIDSIAELADFFRFNIKYAQEMYSTQPIESADGVWNRSEYRPLEGFVYAVTPFNFTAISGNLFGAPAIVGNTVVWKPSTSAILSNYVLLEILEEAGLPKGVVNFIPGNAQEITDIVLADPKFSALHFTGSTQVFQNIWGKIASNTAKGVYRDFPRIVGETGGKNFHLIHPSASVEHSALNTLRAAFEYQGQKCSACSRAYVPESLWPEFEKIITAKTQELIPTNTSAIAGLHSFMGPVIHEGSFNKLSSAIDSIESDPELSLVTGGKHNKTEGYFVQPTIVKTSNPLHKFMKNEFFGPLLTVYVYKDSEFDSLLKTIDETTKYGLTGAIFSQDRSIIRKVQEELRYAAGNFYINDKCTAAVVGQQAFGGARSSGTNDKAGGPGLLGRFVSIRSIKETFHEIKDYRYPSNY</sequence>
<dbReference type="EMBL" id="BSXN01001019">
    <property type="protein sequence ID" value="GME71146.1"/>
    <property type="molecule type" value="Genomic_DNA"/>
</dbReference>
<gene>
    <name evidence="10" type="ORF">Cboi02_000310300</name>
</gene>
<feature type="domain" description="Aldehyde dehydrogenase" evidence="9">
    <location>
        <begin position="111"/>
        <end position="580"/>
    </location>
</feature>
<protein>
    <recommendedName>
        <fullName evidence="7 8">Multifunctional fusion protein</fullName>
    </recommendedName>
    <domain>
        <recommendedName>
            <fullName evidence="8">Delta-1-pyrroline-5-carboxylate dehydrogenase</fullName>
            <shortName evidence="8">P5C dehydrogenase</shortName>
        </recommendedName>
        <alternativeName>
            <fullName evidence="7">L-glutamate gamma-semialdehyde dehydrogenase</fullName>
        </alternativeName>
    </domain>
    <domain>
        <recommendedName>
            <fullName evidence="7">L-glutamate gamma-semialdehyde dehydrogenase</fullName>
            <ecNumber evidence="7">1.2.1.88</ecNumber>
        </recommendedName>
    </domain>
</protein>
<dbReference type="GO" id="GO:0003842">
    <property type="term" value="F:L-glutamate gamma-semialdehyde dehydrogenase activity"/>
    <property type="evidence" value="ECO:0007669"/>
    <property type="project" value="UniProtKB-UniRule"/>
</dbReference>
<dbReference type="CDD" id="cd07123">
    <property type="entry name" value="ALDH_F4-17_P5CDH"/>
    <property type="match status" value="1"/>
</dbReference>
<evidence type="ECO:0000256" key="5">
    <source>
        <dbReference type="ARBA" id="ARBA00023062"/>
    </source>
</evidence>
<dbReference type="InterPro" id="IPR050485">
    <property type="entry name" value="Proline_metab_enzyme"/>
</dbReference>
<dbReference type="Proteomes" id="UP001165120">
    <property type="component" value="Unassembled WGS sequence"/>
</dbReference>
<dbReference type="FunFam" id="3.40.309.10:FF:000005">
    <property type="entry name" value="1-pyrroline-5-carboxylate dehydrogenase 1"/>
    <property type="match status" value="1"/>
</dbReference>
<keyword evidence="4 7" id="KW-0520">NAD</keyword>
<dbReference type="InterPro" id="IPR015590">
    <property type="entry name" value="Aldehyde_DH_dom"/>
</dbReference>
<comment type="caution">
    <text evidence="10">The sequence shown here is derived from an EMBL/GenBank/DDBJ whole genome shotgun (WGS) entry which is preliminary data.</text>
</comment>
<dbReference type="AlphaFoldDB" id="A0A9W6WI65"/>
<evidence type="ECO:0000256" key="8">
    <source>
        <dbReference type="RuleBase" id="RU366030"/>
    </source>
</evidence>
<evidence type="ECO:0000313" key="11">
    <source>
        <dbReference type="Proteomes" id="UP001165120"/>
    </source>
</evidence>
<comment type="similarity">
    <text evidence="2 7">Belongs to the aldehyde dehydrogenase family.</text>
</comment>
<dbReference type="GO" id="GO:0010133">
    <property type="term" value="P:L-proline catabolic process to L-glutamate"/>
    <property type="evidence" value="ECO:0007669"/>
    <property type="project" value="UniProtKB-UniRule"/>
</dbReference>
<evidence type="ECO:0000256" key="2">
    <source>
        <dbReference type="ARBA" id="ARBA00009986"/>
    </source>
</evidence>
<dbReference type="InterPro" id="IPR016161">
    <property type="entry name" value="Ald_DH/histidinol_DH"/>
</dbReference>
<evidence type="ECO:0000313" key="10">
    <source>
        <dbReference type="EMBL" id="GME71146.1"/>
    </source>
</evidence>
<comment type="catalytic activity">
    <reaction evidence="6 7">
        <text>L-glutamate 5-semialdehyde + NAD(+) + H2O = L-glutamate + NADH + 2 H(+)</text>
        <dbReference type="Rhea" id="RHEA:30235"/>
        <dbReference type="ChEBI" id="CHEBI:15377"/>
        <dbReference type="ChEBI" id="CHEBI:15378"/>
        <dbReference type="ChEBI" id="CHEBI:29985"/>
        <dbReference type="ChEBI" id="CHEBI:57540"/>
        <dbReference type="ChEBI" id="CHEBI:57945"/>
        <dbReference type="ChEBI" id="CHEBI:58066"/>
        <dbReference type="EC" id="1.2.1.88"/>
    </reaction>
</comment>
<dbReference type="GO" id="GO:0005759">
    <property type="term" value="C:mitochondrial matrix"/>
    <property type="evidence" value="ECO:0007669"/>
    <property type="project" value="TreeGrafter"/>
</dbReference>
<keyword evidence="5 7" id="KW-0642">Proline metabolism</keyword>
<evidence type="ECO:0000256" key="6">
    <source>
        <dbReference type="ARBA" id="ARBA00048142"/>
    </source>
</evidence>
<proteinExistence type="inferred from homology"/>
<organism evidence="10 11">
    <name type="scientific">Candida boidinii</name>
    <name type="common">Yeast</name>
    <dbReference type="NCBI Taxonomy" id="5477"/>
    <lineage>
        <taxon>Eukaryota</taxon>
        <taxon>Fungi</taxon>
        <taxon>Dikarya</taxon>
        <taxon>Ascomycota</taxon>
        <taxon>Saccharomycotina</taxon>
        <taxon>Pichiomycetes</taxon>
        <taxon>Pichiales</taxon>
        <taxon>Pichiaceae</taxon>
        <taxon>Ogataea</taxon>
        <taxon>Ogataea/Candida clade</taxon>
    </lineage>
</organism>
<dbReference type="FunFam" id="3.40.605.10:FF:000006">
    <property type="entry name" value="1-pyrroline-5-carboxylate dehydrogenase"/>
    <property type="match status" value="1"/>
</dbReference>
<evidence type="ECO:0000256" key="7">
    <source>
        <dbReference type="RuleBase" id="RU366016"/>
    </source>
</evidence>
<dbReference type="NCBIfam" id="TIGR01236">
    <property type="entry name" value="D1pyr5carbox1"/>
    <property type="match status" value="1"/>
</dbReference>
<dbReference type="SUPFAM" id="SSF53720">
    <property type="entry name" value="ALDH-like"/>
    <property type="match status" value="1"/>
</dbReference>
<reference evidence="10" key="1">
    <citation type="submission" date="2023-04" db="EMBL/GenBank/DDBJ databases">
        <title>Candida boidinii NBRC 10035.</title>
        <authorList>
            <person name="Ichikawa N."/>
            <person name="Sato H."/>
            <person name="Tonouchi N."/>
        </authorList>
    </citation>
    <scope>NUCLEOTIDE SEQUENCE</scope>
    <source>
        <strain evidence="10">NBRC 10035</strain>
    </source>
</reference>
<evidence type="ECO:0000259" key="9">
    <source>
        <dbReference type="Pfam" id="PF00171"/>
    </source>
</evidence>
<dbReference type="InterPro" id="IPR016162">
    <property type="entry name" value="Ald_DH_N"/>
</dbReference>
<keyword evidence="11" id="KW-1185">Reference proteome</keyword>